<organism evidence="1 2">
    <name type="scientific">Lipomyces kononenkoae</name>
    <name type="common">Yeast</name>
    <dbReference type="NCBI Taxonomy" id="34357"/>
    <lineage>
        <taxon>Eukaryota</taxon>
        <taxon>Fungi</taxon>
        <taxon>Dikarya</taxon>
        <taxon>Ascomycota</taxon>
        <taxon>Saccharomycotina</taxon>
        <taxon>Lipomycetes</taxon>
        <taxon>Lipomycetales</taxon>
        <taxon>Lipomycetaceae</taxon>
        <taxon>Lipomyces</taxon>
    </lineage>
</organism>
<gene>
    <name evidence="1" type="ORF">V1525DRAFT_225060</name>
</gene>
<proteinExistence type="predicted"/>
<dbReference type="EMBL" id="MU971340">
    <property type="protein sequence ID" value="KAK9240253.1"/>
    <property type="molecule type" value="Genomic_DNA"/>
</dbReference>
<sequence length="365" mass="40162">MFSNKSLKFVRGKSVGYSPEYVYSLDVLTPSRVLSSLSDKSLRIFDTGSGANITETVKLSNADQSSISGVSIVDDNTAVTAGQSGVAKVWDFRQNKAIRELSHSANTPLLSVAYSKLTNTVAAGTELVGQDSGVVIWCRLRDLRNPRKPVREYIDSHNDDVTCVAFHPTTPHSLLSGATDGLVTRYNTAISDEDDAVMQVVNHGASIRCTGFFGNDVYALSHMETFSIYKPTDKDDEAEEDKPENKPTVFGDVREQWGCEYVVDIGKSYAAVGSNSDAKLSLIPMKGQNVFLENRIELPGAHGEEVVRCVLVDDRNSRIFTGGEDGNVSVWLTEDHLGDGTSEWSQVGNDRQKHKKHKDKRFKPY</sequence>
<evidence type="ECO:0000313" key="1">
    <source>
        <dbReference type="EMBL" id="KAK9240253.1"/>
    </source>
</evidence>
<evidence type="ECO:0000313" key="2">
    <source>
        <dbReference type="Proteomes" id="UP001433508"/>
    </source>
</evidence>
<dbReference type="Proteomes" id="UP001433508">
    <property type="component" value="Unassembled WGS sequence"/>
</dbReference>
<accession>A0ACC3T8J0</accession>
<protein>
    <submittedName>
        <fullName evidence="1">WD40-repeat-containing domain protein</fullName>
    </submittedName>
</protein>
<keyword evidence="2" id="KW-1185">Reference proteome</keyword>
<reference evidence="2" key="1">
    <citation type="journal article" date="2024" name="Front. Bioeng. Biotechnol.">
        <title>Genome-scale model development and genomic sequencing of the oleaginous clade Lipomyces.</title>
        <authorList>
            <person name="Czajka J.J."/>
            <person name="Han Y."/>
            <person name="Kim J."/>
            <person name="Mondo S.J."/>
            <person name="Hofstad B.A."/>
            <person name="Robles A."/>
            <person name="Haridas S."/>
            <person name="Riley R."/>
            <person name="LaButti K."/>
            <person name="Pangilinan J."/>
            <person name="Andreopoulos W."/>
            <person name="Lipzen A."/>
            <person name="Yan J."/>
            <person name="Wang M."/>
            <person name="Ng V."/>
            <person name="Grigoriev I.V."/>
            <person name="Spatafora J.W."/>
            <person name="Magnuson J.K."/>
            <person name="Baker S.E."/>
            <person name="Pomraning K.R."/>
        </authorList>
    </citation>
    <scope>NUCLEOTIDE SEQUENCE [LARGE SCALE GENOMIC DNA]</scope>
    <source>
        <strain evidence="2">CBS 7786</strain>
    </source>
</reference>
<comment type="caution">
    <text evidence="1">The sequence shown here is derived from an EMBL/GenBank/DDBJ whole genome shotgun (WGS) entry which is preliminary data.</text>
</comment>
<name>A0ACC3T8J0_LIPKO</name>